<keyword evidence="3" id="KW-0812">Transmembrane</keyword>
<comment type="subcellular location">
    <subcellularLocation>
        <location evidence="1">Membrane</location>
        <topology evidence="1">Multi-pass membrane protein</topology>
    </subcellularLocation>
</comment>
<comment type="caution">
    <text evidence="3">The sequence shown here is derived from an EMBL/GenBank/DDBJ whole genome shotgun (WGS) entry which is preliminary data.</text>
</comment>
<keyword evidence="4" id="KW-1185">Reference proteome</keyword>
<proteinExistence type="inferred from homology"/>
<dbReference type="Pfam" id="PF07690">
    <property type="entry name" value="MFS_1"/>
    <property type="match status" value="1"/>
</dbReference>
<dbReference type="OrthoDB" id="6499973at2759"/>
<dbReference type="GO" id="GO:0016020">
    <property type="term" value="C:membrane"/>
    <property type="evidence" value="ECO:0007669"/>
    <property type="project" value="UniProtKB-SubCell"/>
</dbReference>
<gene>
    <name evidence="3" type="ORF">ST47_g1499</name>
</gene>
<dbReference type="Gene3D" id="1.20.1250.20">
    <property type="entry name" value="MFS general substrate transporter like domains"/>
    <property type="match status" value="1"/>
</dbReference>
<evidence type="ECO:0000256" key="2">
    <source>
        <dbReference type="ARBA" id="ARBA00006727"/>
    </source>
</evidence>
<dbReference type="AlphaFoldDB" id="A0A163KZ28"/>
<reference evidence="3 4" key="1">
    <citation type="journal article" date="2016" name="Sci. Rep.">
        <title>Draft genome sequencing and secretome analysis of fungal phytopathogen Ascochyta rabiei provides insight into the necrotrophic effector repertoire.</title>
        <authorList>
            <person name="Verma S."/>
            <person name="Gazara R.K."/>
            <person name="Nizam S."/>
            <person name="Parween S."/>
            <person name="Chattopadhyay D."/>
            <person name="Verma P.K."/>
        </authorList>
    </citation>
    <scope>NUCLEOTIDE SEQUENCE [LARGE SCALE GENOMIC DNA]</scope>
    <source>
        <strain evidence="3 4">ArDII</strain>
    </source>
</reference>
<name>A0A163KZ28_DIDRA</name>
<dbReference type="PANTHER" id="PTHR11360:SF130">
    <property type="entry name" value="MAJOR FACILITATOR SUPERFAMILY (MFS) PROFILE DOMAIN-CONTAINING PROTEIN-RELATED"/>
    <property type="match status" value="1"/>
</dbReference>
<organism evidence="3 4">
    <name type="scientific">Didymella rabiei</name>
    <name type="common">Chickpea ascochyta blight fungus</name>
    <name type="synonym">Mycosphaerella rabiei</name>
    <dbReference type="NCBI Taxonomy" id="5454"/>
    <lineage>
        <taxon>Eukaryota</taxon>
        <taxon>Fungi</taxon>
        <taxon>Dikarya</taxon>
        <taxon>Ascomycota</taxon>
        <taxon>Pezizomycotina</taxon>
        <taxon>Dothideomycetes</taxon>
        <taxon>Pleosporomycetidae</taxon>
        <taxon>Pleosporales</taxon>
        <taxon>Pleosporineae</taxon>
        <taxon>Didymellaceae</taxon>
        <taxon>Ascochyta</taxon>
    </lineage>
</organism>
<dbReference type="GO" id="GO:0022857">
    <property type="term" value="F:transmembrane transporter activity"/>
    <property type="evidence" value="ECO:0007669"/>
    <property type="project" value="InterPro"/>
</dbReference>
<evidence type="ECO:0000313" key="3">
    <source>
        <dbReference type="EMBL" id="KZM27365.1"/>
    </source>
</evidence>
<comment type="similarity">
    <text evidence="2">Belongs to the major facilitator superfamily. Monocarboxylate porter (TC 2.A.1.13) family.</text>
</comment>
<keyword evidence="3" id="KW-0472">Membrane</keyword>
<dbReference type="InterPro" id="IPR011701">
    <property type="entry name" value="MFS"/>
</dbReference>
<dbReference type="Proteomes" id="UP000076837">
    <property type="component" value="Unassembled WGS sequence"/>
</dbReference>
<evidence type="ECO:0000256" key="1">
    <source>
        <dbReference type="ARBA" id="ARBA00004141"/>
    </source>
</evidence>
<dbReference type="PANTHER" id="PTHR11360">
    <property type="entry name" value="MONOCARBOXYLATE TRANSPORTER"/>
    <property type="match status" value="1"/>
</dbReference>
<dbReference type="EMBL" id="JYNV01000068">
    <property type="protein sequence ID" value="KZM27365.1"/>
    <property type="molecule type" value="Genomic_DNA"/>
</dbReference>
<protein>
    <submittedName>
        <fullName evidence="3">Transmembrane transport</fullName>
    </submittedName>
</protein>
<accession>A0A163KZ28</accession>
<evidence type="ECO:0000313" key="4">
    <source>
        <dbReference type="Proteomes" id="UP000076837"/>
    </source>
</evidence>
<dbReference type="SUPFAM" id="SSF103473">
    <property type="entry name" value="MFS general substrate transporter"/>
    <property type="match status" value="1"/>
</dbReference>
<dbReference type="InterPro" id="IPR050327">
    <property type="entry name" value="Proton-linked_MCT"/>
</dbReference>
<dbReference type="InterPro" id="IPR036259">
    <property type="entry name" value="MFS_trans_sf"/>
</dbReference>
<sequence length="492" mass="52199">MKPNPFASSKQFNSIATLSRELPFWNANDRPGILSDADPVRNDSGLVPVQCPLRTEDRRNTIGTPAQEPRRGSKGNRPFYLHMVATHLIVFNSFGLIQSSVTLSAPYTTHLHKPPSAISWVGSTSIFLTYTLAPLSTHLQRYTSHEHLLLFGAACQTTGLAIAGWSRTPSVTLLFQGVLVGMGHGVTFGPGVARLAKELGASRWKMTALSVAGCGAATGGMAFAALARWAMHHVGLGCTLCVLGGVVGANAVVVQVLLRWRPSEREAVIDTPSRQRGQCGKKIWLTMRVLKEWSFALRIVAVFFVFAGLWIPYFYICTFAVDALHLEPPQSFAVFMILNAAGTCGRIVPALLSDTVLGTVNTYIVVLLLTSTTLLCWPLVSASASMFVWAGAYGFCAGGAVSLVQAGAISLCGGEEEAESILGVVFGVAGVASLVGAPVGGELIKAGEKLFGGSGKSYLLLQMCTAGLMLLGCAASIVARVTKTGWKVLVKI</sequence>